<gene>
    <name evidence="2" type="ORF">PHISCL_10918</name>
</gene>
<reference evidence="3" key="1">
    <citation type="submission" date="2017-02" db="EMBL/GenBank/DDBJ databases">
        <authorList>
            <person name="Tafer H."/>
            <person name="Lopandic K."/>
        </authorList>
    </citation>
    <scope>NUCLEOTIDE SEQUENCE [LARGE SCALE GENOMIC DNA]</scope>
    <source>
        <strain evidence="3">CBS 366.77</strain>
    </source>
</reference>
<dbReference type="InterPro" id="IPR016024">
    <property type="entry name" value="ARM-type_fold"/>
</dbReference>
<evidence type="ECO:0000259" key="1">
    <source>
        <dbReference type="Pfam" id="PF25780"/>
    </source>
</evidence>
<comment type="caution">
    <text evidence="2">The sequence shown here is derived from an EMBL/GenBank/DDBJ whole genome shotgun (WGS) entry which is preliminary data.</text>
</comment>
<dbReference type="AlphaFoldDB" id="A0A3A2ZFK3"/>
<accession>A0A3A2ZFK3</accession>
<organism evidence="2 3">
    <name type="scientific">Aspergillus sclerotialis</name>
    <dbReference type="NCBI Taxonomy" id="2070753"/>
    <lineage>
        <taxon>Eukaryota</taxon>
        <taxon>Fungi</taxon>
        <taxon>Dikarya</taxon>
        <taxon>Ascomycota</taxon>
        <taxon>Pezizomycotina</taxon>
        <taxon>Eurotiomycetes</taxon>
        <taxon>Eurotiomycetidae</taxon>
        <taxon>Eurotiales</taxon>
        <taxon>Aspergillaceae</taxon>
        <taxon>Aspergillus</taxon>
        <taxon>Aspergillus subgen. Polypaecilum</taxon>
    </lineage>
</organism>
<protein>
    <submittedName>
        <fullName evidence="2">Importin beta-3 subunit</fullName>
    </submittedName>
</protein>
<dbReference type="Proteomes" id="UP000266188">
    <property type="component" value="Unassembled WGS sequence"/>
</dbReference>
<keyword evidence="3" id="KW-1185">Reference proteome</keyword>
<evidence type="ECO:0000313" key="3">
    <source>
        <dbReference type="Proteomes" id="UP000266188"/>
    </source>
</evidence>
<dbReference type="OrthoDB" id="5394876at2759"/>
<dbReference type="STRING" id="2070753.A0A3A2ZFK3"/>
<dbReference type="InterPro" id="IPR011989">
    <property type="entry name" value="ARM-like"/>
</dbReference>
<dbReference type="EMBL" id="MVGC01002914">
    <property type="protein sequence ID" value="RJE16745.1"/>
    <property type="molecule type" value="Genomic_DNA"/>
</dbReference>
<evidence type="ECO:0000313" key="2">
    <source>
        <dbReference type="EMBL" id="RJE16745.1"/>
    </source>
</evidence>
<feature type="non-terminal residue" evidence="2">
    <location>
        <position position="91"/>
    </location>
</feature>
<dbReference type="InterPro" id="IPR057672">
    <property type="entry name" value="TPR_IPO4/5"/>
</dbReference>
<proteinExistence type="predicted"/>
<dbReference type="Gene3D" id="1.25.10.10">
    <property type="entry name" value="Leucine-rich Repeat Variant"/>
    <property type="match status" value="1"/>
</dbReference>
<name>A0A3A2ZFK3_9EURO</name>
<dbReference type="SUPFAM" id="SSF48371">
    <property type="entry name" value="ARM repeat"/>
    <property type="match status" value="1"/>
</dbReference>
<dbReference type="Pfam" id="PF25780">
    <property type="entry name" value="TPR_IPO5"/>
    <property type="match status" value="1"/>
</dbReference>
<feature type="non-terminal residue" evidence="2">
    <location>
        <position position="1"/>
    </location>
</feature>
<feature type="domain" description="IPO4/5-like TPR repeats" evidence="1">
    <location>
        <begin position="3"/>
        <end position="91"/>
    </location>
</feature>
<sequence>HEDAVLGVFTKGFKDDNTAVRIAAMDAFSSFFLSIPKKSQPKFYPVMPDLLNILPPLKESSDSEELSSGFLALIELAGISPKMFKGMFNNL</sequence>